<dbReference type="OrthoDB" id="784063at2759"/>
<comment type="caution">
    <text evidence="1">The sequence shown here is derived from an EMBL/GenBank/DDBJ whole genome shotgun (WGS) entry which is preliminary data.</text>
</comment>
<name>A0A7J0FQQ7_9ERIC</name>
<dbReference type="Proteomes" id="UP000585474">
    <property type="component" value="Unassembled WGS sequence"/>
</dbReference>
<protein>
    <submittedName>
        <fullName evidence="1">Uncharacterized protein</fullName>
    </submittedName>
</protein>
<dbReference type="AlphaFoldDB" id="A0A7J0FQQ7"/>
<proteinExistence type="predicted"/>
<accession>A0A7J0FQQ7</accession>
<evidence type="ECO:0000313" key="2">
    <source>
        <dbReference type="Proteomes" id="UP000585474"/>
    </source>
</evidence>
<dbReference type="EMBL" id="BJWL01000014">
    <property type="protein sequence ID" value="GFZ00480.1"/>
    <property type="molecule type" value="Genomic_DNA"/>
</dbReference>
<gene>
    <name evidence="1" type="ORF">Acr_14g0001150</name>
</gene>
<evidence type="ECO:0000313" key="1">
    <source>
        <dbReference type="EMBL" id="GFZ00480.1"/>
    </source>
</evidence>
<organism evidence="1 2">
    <name type="scientific">Actinidia rufa</name>
    <dbReference type="NCBI Taxonomy" id="165716"/>
    <lineage>
        <taxon>Eukaryota</taxon>
        <taxon>Viridiplantae</taxon>
        <taxon>Streptophyta</taxon>
        <taxon>Embryophyta</taxon>
        <taxon>Tracheophyta</taxon>
        <taxon>Spermatophyta</taxon>
        <taxon>Magnoliopsida</taxon>
        <taxon>eudicotyledons</taxon>
        <taxon>Gunneridae</taxon>
        <taxon>Pentapetalae</taxon>
        <taxon>asterids</taxon>
        <taxon>Ericales</taxon>
        <taxon>Actinidiaceae</taxon>
        <taxon>Actinidia</taxon>
    </lineage>
</organism>
<reference evidence="1 2" key="1">
    <citation type="submission" date="2019-07" db="EMBL/GenBank/DDBJ databases">
        <title>De Novo Assembly of kiwifruit Actinidia rufa.</title>
        <authorList>
            <person name="Sugita-Konishi S."/>
            <person name="Sato K."/>
            <person name="Mori E."/>
            <person name="Abe Y."/>
            <person name="Kisaki G."/>
            <person name="Hamano K."/>
            <person name="Suezawa K."/>
            <person name="Otani M."/>
            <person name="Fukuda T."/>
            <person name="Manabe T."/>
            <person name="Gomi K."/>
            <person name="Tabuchi M."/>
            <person name="Akimitsu K."/>
            <person name="Kataoka I."/>
        </authorList>
    </citation>
    <scope>NUCLEOTIDE SEQUENCE [LARGE SCALE GENOMIC DNA]</scope>
    <source>
        <strain evidence="2">cv. Fuchu</strain>
    </source>
</reference>
<keyword evidence="2" id="KW-1185">Reference proteome</keyword>
<sequence length="75" mass="8943">MVTEDSECYGSQAMKLSPANSRRKRRKLEVYKEDLRILKVSNNQEAKEPGFDDQLWAHFDRLPIRYLYLYPSSIF</sequence>